<reference evidence="2" key="1">
    <citation type="submission" date="2019-09" db="EMBL/GenBank/DDBJ databases">
        <title>Draft genome information of white flower Hibiscus syriacus.</title>
        <authorList>
            <person name="Kim Y.-M."/>
        </authorList>
    </citation>
    <scope>NUCLEOTIDE SEQUENCE [LARGE SCALE GENOMIC DNA]</scope>
    <source>
        <strain evidence="2">YM2019G1</strain>
    </source>
</reference>
<comment type="caution">
    <text evidence="2">The sequence shown here is derived from an EMBL/GenBank/DDBJ whole genome shotgun (WGS) entry which is preliminary data.</text>
</comment>
<sequence>MVAREGAWSLRWFCFLGKDFSSLFSRFLVSVAVDVFVAVVFGFWKARRGRRRGSSSVGSNWLDHLAVETASGRGTWQKIVGGFGWLQGRRRMVPRVMITLGFLDGASGDRWIKDRSNDGDQWRLGVITQTLVGFRVLLGPFLIGPSCNRARVGPWVVSMSSSHYELDLMSSSHYELDLMSSSHYELDLMSSSHYELDLMSSSHYELDLMSSSHYELDLMSSSHYELNLMSSSHYELDLMSSSHYELDLMSSSHYELDLVMLIHRMMDLNFAKIFEIPVKYSTWIK</sequence>
<organism evidence="2 3">
    <name type="scientific">Hibiscus syriacus</name>
    <name type="common">Rose of Sharon</name>
    <dbReference type="NCBI Taxonomy" id="106335"/>
    <lineage>
        <taxon>Eukaryota</taxon>
        <taxon>Viridiplantae</taxon>
        <taxon>Streptophyta</taxon>
        <taxon>Embryophyta</taxon>
        <taxon>Tracheophyta</taxon>
        <taxon>Spermatophyta</taxon>
        <taxon>Magnoliopsida</taxon>
        <taxon>eudicotyledons</taxon>
        <taxon>Gunneridae</taxon>
        <taxon>Pentapetalae</taxon>
        <taxon>rosids</taxon>
        <taxon>malvids</taxon>
        <taxon>Malvales</taxon>
        <taxon>Malvaceae</taxon>
        <taxon>Malvoideae</taxon>
        <taxon>Hibiscus</taxon>
    </lineage>
</organism>
<evidence type="ECO:0000313" key="3">
    <source>
        <dbReference type="Proteomes" id="UP000436088"/>
    </source>
</evidence>
<gene>
    <name evidence="2" type="ORF">F3Y22_tig00113726pilonHSYRG00398</name>
</gene>
<protein>
    <submittedName>
        <fullName evidence="2">Uncharacterized protein</fullName>
    </submittedName>
</protein>
<keyword evidence="1" id="KW-1133">Transmembrane helix</keyword>
<proteinExistence type="predicted"/>
<evidence type="ECO:0000313" key="2">
    <source>
        <dbReference type="EMBL" id="KAE8661363.1"/>
    </source>
</evidence>
<keyword evidence="1" id="KW-0472">Membrane</keyword>
<name>A0A6A2WMI9_HIBSY</name>
<keyword evidence="3" id="KW-1185">Reference proteome</keyword>
<feature type="transmembrane region" description="Helical" evidence="1">
    <location>
        <begin position="23"/>
        <end position="44"/>
    </location>
</feature>
<dbReference type="EMBL" id="VEPZ02001721">
    <property type="protein sequence ID" value="KAE8661363.1"/>
    <property type="molecule type" value="Genomic_DNA"/>
</dbReference>
<keyword evidence="1" id="KW-0812">Transmembrane</keyword>
<accession>A0A6A2WMI9</accession>
<dbReference type="AlphaFoldDB" id="A0A6A2WMI9"/>
<evidence type="ECO:0000256" key="1">
    <source>
        <dbReference type="SAM" id="Phobius"/>
    </source>
</evidence>
<dbReference type="Proteomes" id="UP000436088">
    <property type="component" value="Unassembled WGS sequence"/>
</dbReference>